<gene>
    <name evidence="1" type="ORF">GCM10009601_17430</name>
</gene>
<name>A0ABP4JED0_9ACTN</name>
<sequence>MVAVLVGLRGPGGGAACGCASRGRAAGGWLGRGVAWTGVKRPGCGLDGSEADGEFVQGR</sequence>
<evidence type="ECO:0000313" key="1">
    <source>
        <dbReference type="EMBL" id="GAA1419867.1"/>
    </source>
</evidence>
<keyword evidence="2" id="KW-1185">Reference proteome</keyword>
<reference evidence="2" key="1">
    <citation type="journal article" date="2019" name="Int. J. Syst. Evol. Microbiol.">
        <title>The Global Catalogue of Microorganisms (GCM) 10K type strain sequencing project: providing services to taxonomists for standard genome sequencing and annotation.</title>
        <authorList>
            <consortium name="The Broad Institute Genomics Platform"/>
            <consortium name="The Broad Institute Genome Sequencing Center for Infectious Disease"/>
            <person name="Wu L."/>
            <person name="Ma J."/>
        </authorList>
    </citation>
    <scope>NUCLEOTIDE SEQUENCE [LARGE SCALE GENOMIC DNA]</scope>
    <source>
        <strain evidence="2">JCM 11756</strain>
    </source>
</reference>
<organism evidence="1 2">
    <name type="scientific">Streptomyces thermospinosisporus</name>
    <dbReference type="NCBI Taxonomy" id="161482"/>
    <lineage>
        <taxon>Bacteria</taxon>
        <taxon>Bacillati</taxon>
        <taxon>Actinomycetota</taxon>
        <taxon>Actinomycetes</taxon>
        <taxon>Kitasatosporales</taxon>
        <taxon>Streptomycetaceae</taxon>
        <taxon>Streptomyces</taxon>
    </lineage>
</organism>
<accession>A0ABP4JED0</accession>
<dbReference type="Proteomes" id="UP001500973">
    <property type="component" value="Unassembled WGS sequence"/>
</dbReference>
<evidence type="ECO:0000313" key="2">
    <source>
        <dbReference type="Proteomes" id="UP001500973"/>
    </source>
</evidence>
<proteinExistence type="predicted"/>
<dbReference type="EMBL" id="BAAAIZ010000020">
    <property type="protein sequence ID" value="GAA1419867.1"/>
    <property type="molecule type" value="Genomic_DNA"/>
</dbReference>
<comment type="caution">
    <text evidence="1">The sequence shown here is derived from an EMBL/GenBank/DDBJ whole genome shotgun (WGS) entry which is preliminary data.</text>
</comment>
<protein>
    <submittedName>
        <fullName evidence="1">Uncharacterized protein</fullName>
    </submittedName>
</protein>